<evidence type="ECO:0000256" key="1">
    <source>
        <dbReference type="ARBA" id="ARBA00004370"/>
    </source>
</evidence>
<reference evidence="9" key="1">
    <citation type="submission" date="2025-08" db="UniProtKB">
        <authorList>
            <consortium name="RefSeq"/>
        </authorList>
    </citation>
    <scope>IDENTIFICATION</scope>
    <source>
        <strain evidence="9">Airmid</strain>
    </source>
</reference>
<dbReference type="Gene3D" id="2.60.40.60">
    <property type="entry name" value="Cadherins"/>
    <property type="match status" value="2"/>
</dbReference>
<gene>
    <name evidence="9" type="primary">LOC113798274</name>
</gene>
<evidence type="ECO:0000313" key="9">
    <source>
        <dbReference type="RefSeq" id="XP_027204587.1"/>
    </source>
</evidence>
<accession>A0A6P6YH82</accession>
<dbReference type="GO" id="GO:0005509">
    <property type="term" value="F:calcium ion binding"/>
    <property type="evidence" value="ECO:0007669"/>
    <property type="project" value="UniProtKB-UniRule"/>
</dbReference>
<organism evidence="8 9">
    <name type="scientific">Dermatophagoides pteronyssinus</name>
    <name type="common">European house dust mite</name>
    <dbReference type="NCBI Taxonomy" id="6956"/>
    <lineage>
        <taxon>Eukaryota</taxon>
        <taxon>Metazoa</taxon>
        <taxon>Ecdysozoa</taxon>
        <taxon>Arthropoda</taxon>
        <taxon>Chelicerata</taxon>
        <taxon>Arachnida</taxon>
        <taxon>Acari</taxon>
        <taxon>Acariformes</taxon>
        <taxon>Sarcoptiformes</taxon>
        <taxon>Astigmata</taxon>
        <taxon>Psoroptidia</taxon>
        <taxon>Analgoidea</taxon>
        <taxon>Pyroglyphidae</taxon>
        <taxon>Dermatophagoidinae</taxon>
        <taxon>Dermatophagoides</taxon>
    </lineage>
</organism>
<keyword evidence="4" id="KW-0472">Membrane</keyword>
<proteinExistence type="predicted"/>
<dbReference type="GO" id="GO:0016342">
    <property type="term" value="C:catenin complex"/>
    <property type="evidence" value="ECO:0007669"/>
    <property type="project" value="TreeGrafter"/>
</dbReference>
<evidence type="ECO:0000313" key="8">
    <source>
        <dbReference type="Proteomes" id="UP000515146"/>
    </source>
</evidence>
<keyword evidence="8" id="KW-1185">Reference proteome</keyword>
<dbReference type="GO" id="GO:0016477">
    <property type="term" value="P:cell migration"/>
    <property type="evidence" value="ECO:0007669"/>
    <property type="project" value="TreeGrafter"/>
</dbReference>
<dbReference type="Proteomes" id="UP000515146">
    <property type="component" value="Unplaced"/>
</dbReference>
<name>A0A6P6YH82_DERPT</name>
<dbReference type="PANTHER" id="PTHR24027">
    <property type="entry name" value="CADHERIN-23"/>
    <property type="match status" value="1"/>
</dbReference>
<dbReference type="InParanoid" id="A0A6P6YH82"/>
<feature type="domain" description="Cadherin" evidence="7">
    <location>
        <begin position="23"/>
        <end position="110"/>
    </location>
</feature>
<dbReference type="GO" id="GO:0031175">
    <property type="term" value="P:neuron projection development"/>
    <property type="evidence" value="ECO:0007669"/>
    <property type="project" value="TreeGrafter"/>
</dbReference>
<dbReference type="SMART" id="SM00112">
    <property type="entry name" value="CA"/>
    <property type="match status" value="2"/>
</dbReference>
<dbReference type="GO" id="GO:0045296">
    <property type="term" value="F:cadherin binding"/>
    <property type="evidence" value="ECO:0007669"/>
    <property type="project" value="TreeGrafter"/>
</dbReference>
<feature type="domain" description="Cadherin" evidence="7">
    <location>
        <begin position="111"/>
        <end position="194"/>
    </location>
</feature>
<dbReference type="OMA" id="MINQSSC"/>
<dbReference type="PRINTS" id="PR00205">
    <property type="entry name" value="CADHERIN"/>
</dbReference>
<dbReference type="KEGG" id="dpte:113798274"/>
<evidence type="ECO:0000256" key="3">
    <source>
        <dbReference type="ARBA" id="ARBA00022837"/>
    </source>
</evidence>
<sequence>MINDSNGTISTSTTINQRKSGQNIDGGGGGLMFILSGNGVDYEHPEKSKFAINTFTGELFLISPLNRDPPDGREQYRLQIQAEDEHSEKINGSITILIRVRDINDNQPYFEQNEYRAQVKENLAAGIDIIRLTAIDLDPDSILRYSIEVNRVNSDGDLIFDIDELSGLISTAVCCLDRESIAQYTIKICATDRSINGGDHHQQQQSPSIQSIVQQQQSMINQSSCTNVKIK</sequence>
<evidence type="ECO:0000259" key="7">
    <source>
        <dbReference type="PROSITE" id="PS50268"/>
    </source>
</evidence>
<feature type="region of interest" description="Disordered" evidence="6">
    <location>
        <begin position="1"/>
        <end position="23"/>
    </location>
</feature>
<dbReference type="InterPro" id="IPR015919">
    <property type="entry name" value="Cadherin-like_sf"/>
</dbReference>
<evidence type="ECO:0000256" key="5">
    <source>
        <dbReference type="PROSITE-ProRule" id="PRU00043"/>
    </source>
</evidence>
<evidence type="ECO:0000256" key="6">
    <source>
        <dbReference type="SAM" id="MobiDB-lite"/>
    </source>
</evidence>
<evidence type="ECO:0000256" key="4">
    <source>
        <dbReference type="ARBA" id="ARBA00023136"/>
    </source>
</evidence>
<dbReference type="Pfam" id="PF00028">
    <property type="entry name" value="Cadherin"/>
    <property type="match status" value="1"/>
</dbReference>
<dbReference type="InterPro" id="IPR039808">
    <property type="entry name" value="Cadherin"/>
</dbReference>
<dbReference type="InterPro" id="IPR020894">
    <property type="entry name" value="Cadherin_CS"/>
</dbReference>
<dbReference type="GO" id="GO:0007156">
    <property type="term" value="P:homophilic cell adhesion via plasma membrane adhesion molecules"/>
    <property type="evidence" value="ECO:0007669"/>
    <property type="project" value="InterPro"/>
</dbReference>
<dbReference type="SUPFAM" id="SSF49313">
    <property type="entry name" value="Cadherin-like"/>
    <property type="match status" value="2"/>
</dbReference>
<feature type="compositionally biased region" description="Low complexity" evidence="6">
    <location>
        <begin position="1"/>
        <end position="16"/>
    </location>
</feature>
<keyword evidence="3 5" id="KW-0106">Calcium</keyword>
<comment type="subcellular location">
    <subcellularLocation>
        <location evidence="1">Membrane</location>
    </subcellularLocation>
</comment>
<dbReference type="PANTHER" id="PTHR24027:SF438">
    <property type="entry name" value="CADHERIN 23"/>
    <property type="match status" value="1"/>
</dbReference>
<dbReference type="PROSITE" id="PS00232">
    <property type="entry name" value="CADHERIN_1"/>
    <property type="match status" value="1"/>
</dbReference>
<keyword evidence="2" id="KW-0677">Repeat</keyword>
<dbReference type="PROSITE" id="PS50268">
    <property type="entry name" value="CADHERIN_2"/>
    <property type="match status" value="2"/>
</dbReference>
<dbReference type="AlphaFoldDB" id="A0A6P6YH82"/>
<dbReference type="InterPro" id="IPR002126">
    <property type="entry name" value="Cadherin-like_dom"/>
</dbReference>
<dbReference type="OrthoDB" id="6497475at2759"/>
<dbReference type="RefSeq" id="XP_027204587.1">
    <property type="nucleotide sequence ID" value="XM_027348786.1"/>
</dbReference>
<protein>
    <submittedName>
        <fullName evidence="9">Neural-cadherin 2</fullName>
    </submittedName>
</protein>
<evidence type="ECO:0000256" key="2">
    <source>
        <dbReference type="ARBA" id="ARBA00022737"/>
    </source>
</evidence>
<dbReference type="GO" id="GO:0008013">
    <property type="term" value="F:beta-catenin binding"/>
    <property type="evidence" value="ECO:0007669"/>
    <property type="project" value="TreeGrafter"/>
</dbReference>
<dbReference type="CDD" id="cd11304">
    <property type="entry name" value="Cadherin_repeat"/>
    <property type="match status" value="2"/>
</dbReference>